<evidence type="ECO:0000313" key="2">
    <source>
        <dbReference type="EMBL" id="CAA9304411.1"/>
    </source>
</evidence>
<reference evidence="2" key="1">
    <citation type="submission" date="2020-02" db="EMBL/GenBank/DDBJ databases">
        <authorList>
            <person name="Meier V. D."/>
        </authorList>
    </citation>
    <scope>NUCLEOTIDE SEQUENCE</scope>
    <source>
        <strain evidence="2">AVDCRST_MAG68</strain>
    </source>
</reference>
<feature type="compositionally biased region" description="Low complexity" evidence="1">
    <location>
        <begin position="26"/>
        <end position="39"/>
    </location>
</feature>
<feature type="non-terminal residue" evidence="2">
    <location>
        <position position="1"/>
    </location>
</feature>
<sequence>WRRTRSRPWRRTKSPPTTSAWRCPSRRTTWATRTTSRSRVSTRTRPIRSPGRPPRPRPPRTSPGWRCPPPAPASTPPRRPPRRAGNPSWPPSTTSPRPTRHRPPSPRRNASAKWRTAWNPSPARSAKIRTVSWPATPPTRWACSSPGSCSATAVV</sequence>
<feature type="region of interest" description="Disordered" evidence="1">
    <location>
        <begin position="1"/>
        <end position="133"/>
    </location>
</feature>
<dbReference type="AlphaFoldDB" id="A0A6J4KFN1"/>
<protein>
    <submittedName>
        <fullName evidence="2">Uncharacterized protein</fullName>
    </submittedName>
</protein>
<feature type="compositionally biased region" description="Basic residues" evidence="1">
    <location>
        <begin position="1"/>
        <end position="13"/>
    </location>
</feature>
<feature type="non-terminal residue" evidence="2">
    <location>
        <position position="155"/>
    </location>
</feature>
<gene>
    <name evidence="2" type="ORF">AVDCRST_MAG68-938</name>
</gene>
<accession>A0A6J4KFN1</accession>
<organism evidence="2">
    <name type="scientific">uncultured Gemmatimonadota bacterium</name>
    <dbReference type="NCBI Taxonomy" id="203437"/>
    <lineage>
        <taxon>Bacteria</taxon>
        <taxon>Pseudomonadati</taxon>
        <taxon>Gemmatimonadota</taxon>
        <taxon>environmental samples</taxon>
    </lineage>
</organism>
<proteinExistence type="predicted"/>
<evidence type="ECO:0000256" key="1">
    <source>
        <dbReference type="SAM" id="MobiDB-lite"/>
    </source>
</evidence>
<name>A0A6J4KFN1_9BACT</name>
<feature type="compositionally biased region" description="Pro residues" evidence="1">
    <location>
        <begin position="66"/>
        <end position="78"/>
    </location>
</feature>
<dbReference type="EMBL" id="CADCTW010000039">
    <property type="protein sequence ID" value="CAA9304411.1"/>
    <property type="molecule type" value="Genomic_DNA"/>
</dbReference>